<accession>A0A170PLA6</accession>
<name>A0A170PLA6_9ZZZZ</name>
<dbReference type="EMBL" id="CZQC01000036">
    <property type="protein sequence ID" value="CUS41086.1"/>
    <property type="molecule type" value="Genomic_DNA"/>
</dbReference>
<organism evidence="1">
    <name type="scientific">hydrothermal vent metagenome</name>
    <dbReference type="NCBI Taxonomy" id="652676"/>
    <lineage>
        <taxon>unclassified sequences</taxon>
        <taxon>metagenomes</taxon>
        <taxon>ecological metagenomes</taxon>
    </lineage>
</organism>
<proteinExistence type="predicted"/>
<sequence>MAMQYQRYPYRQQNSYERYKRDITTLDHGVLITCSGSYLG</sequence>
<gene>
    <name evidence="1" type="ORF">MGWOODY_Tha645</name>
</gene>
<evidence type="ECO:0000313" key="1">
    <source>
        <dbReference type="EMBL" id="CUS41086.1"/>
    </source>
</evidence>
<protein>
    <submittedName>
        <fullName evidence="1">Uncharacterized protein</fullName>
    </submittedName>
</protein>
<reference evidence="1" key="1">
    <citation type="submission" date="2015-10" db="EMBL/GenBank/DDBJ databases">
        <authorList>
            <person name="Gilbert D.G."/>
        </authorList>
    </citation>
    <scope>NUCLEOTIDE SEQUENCE</scope>
</reference>
<dbReference type="AlphaFoldDB" id="A0A170PLA6"/>